<evidence type="ECO:0000256" key="1">
    <source>
        <dbReference type="SAM" id="Phobius"/>
    </source>
</evidence>
<organism evidence="2 3">
    <name type="scientific">Cupriavidus malaysiensis</name>
    <dbReference type="NCBI Taxonomy" id="367825"/>
    <lineage>
        <taxon>Bacteria</taxon>
        <taxon>Pseudomonadati</taxon>
        <taxon>Pseudomonadota</taxon>
        <taxon>Betaproteobacteria</taxon>
        <taxon>Burkholderiales</taxon>
        <taxon>Burkholderiaceae</taxon>
        <taxon>Cupriavidus</taxon>
    </lineage>
</organism>
<keyword evidence="1" id="KW-0812">Transmembrane</keyword>
<proteinExistence type="predicted"/>
<name>A0ABM6FFV4_9BURK</name>
<gene>
    <name evidence="2" type="ORF">BKK80_25540</name>
</gene>
<evidence type="ECO:0008006" key="4">
    <source>
        <dbReference type="Google" id="ProtNLM"/>
    </source>
</evidence>
<keyword evidence="1" id="KW-1133">Transmembrane helix</keyword>
<keyword evidence="3" id="KW-1185">Reference proteome</keyword>
<sequence length="137" mass="14522">MLGAILISVSASIMLALGAVHLAYTFASRKLHPKEQDAAAKMQASSPVISGRTTMWNAWIGFNASHSFGAILFGLFYLYLAQAAPGLLRASLFLQLLGASALAAYAAVAQRYWFRTPLLGILLAFSLYLAGAIALAS</sequence>
<protein>
    <recommendedName>
        <fullName evidence="4">DUF1304 domain-containing protein</fullName>
    </recommendedName>
</protein>
<dbReference type="Proteomes" id="UP000177515">
    <property type="component" value="Chromosome 2"/>
</dbReference>
<feature type="transmembrane region" description="Helical" evidence="1">
    <location>
        <begin position="56"/>
        <end position="80"/>
    </location>
</feature>
<evidence type="ECO:0000313" key="2">
    <source>
        <dbReference type="EMBL" id="AOZ10800.1"/>
    </source>
</evidence>
<accession>A0ABM6FFV4</accession>
<dbReference type="InterPro" id="IPR058068">
    <property type="entry name" value="LIC_13387-like"/>
</dbReference>
<reference evidence="2 3" key="1">
    <citation type="submission" date="2016-10" db="EMBL/GenBank/DDBJ databases">
        <title>Complete genome sequences of three Cupriavidus strains isolated from various Malaysian environments.</title>
        <authorList>
            <person name="Abdullah A.A.-A."/>
            <person name="Shafie N.A.H."/>
            <person name="Lau N.S."/>
        </authorList>
    </citation>
    <scope>NUCLEOTIDE SEQUENCE [LARGE SCALE GENOMIC DNA]</scope>
    <source>
        <strain evidence="2 3">USMAA1020</strain>
    </source>
</reference>
<feature type="transmembrane region" description="Helical" evidence="1">
    <location>
        <begin position="92"/>
        <end position="112"/>
    </location>
</feature>
<dbReference type="NCBIfam" id="NF047765">
    <property type="entry name" value="LIC_13387_fam"/>
    <property type="match status" value="1"/>
</dbReference>
<dbReference type="EMBL" id="CP017755">
    <property type="protein sequence ID" value="AOZ10800.1"/>
    <property type="molecule type" value="Genomic_DNA"/>
</dbReference>
<evidence type="ECO:0000313" key="3">
    <source>
        <dbReference type="Proteomes" id="UP000177515"/>
    </source>
</evidence>
<keyword evidence="1" id="KW-0472">Membrane</keyword>
<feature type="transmembrane region" description="Helical" evidence="1">
    <location>
        <begin position="118"/>
        <end position="136"/>
    </location>
</feature>